<proteinExistence type="inferred from homology"/>
<name>A0A151B4T2_9CLOT</name>
<keyword evidence="10" id="KW-1185">Reference proteome</keyword>
<dbReference type="InterPro" id="IPR050957">
    <property type="entry name" value="BMP_lipoprotein"/>
</dbReference>
<keyword evidence="4 7" id="KW-0732">Signal</keyword>
<keyword evidence="6 9" id="KW-0449">Lipoprotein</keyword>
<evidence type="ECO:0000256" key="3">
    <source>
        <dbReference type="ARBA" id="ARBA00022475"/>
    </source>
</evidence>
<evidence type="ECO:0000313" key="9">
    <source>
        <dbReference type="EMBL" id="KYH34667.1"/>
    </source>
</evidence>
<evidence type="ECO:0000313" key="10">
    <source>
        <dbReference type="Proteomes" id="UP000075531"/>
    </source>
</evidence>
<sequence length="357" mass="38022">MNIKKITALLASVAMVATMFVGCGTTANKSSGGKTSNIKVGLSTDEGGLNDKSFNQSADKGLKKAVKDFGIQYTPIESTSKEDYMTNLGGLVDNGSDLVVGVGYQMQKALEAVAKKNPDTKFVIVDSVVDLPNVQSYTFKQNEGSFLMGVIAGKMTKTNKVGFIGGKDLPLINNFEAGFVAGVMAVNPEAGKLLVSRKTVKYADSFGDVNKGYEIAKALYGDGCDIIYHAAGGVGLGLFSATKELRNNGKNVWAIGVDMDQAVTTDYGDYLLSSMVKRVDTATYEAAKEMVDGTFKGGKAISLGLKEKGVDIAPSTSKHTPKDVLDLVEKYRKAIVDGKFQVPANLEELKKFTPPQI</sequence>
<evidence type="ECO:0000256" key="1">
    <source>
        <dbReference type="ARBA" id="ARBA00004193"/>
    </source>
</evidence>
<dbReference type="PANTHER" id="PTHR34296:SF2">
    <property type="entry name" value="ABC TRANSPORTER GUANOSINE-BINDING PROTEIN NUPN"/>
    <property type="match status" value="1"/>
</dbReference>
<reference evidence="9 10" key="1">
    <citation type="submission" date="2016-02" db="EMBL/GenBank/DDBJ databases">
        <title>Genome sequence of Clostridium tepidiprofundi DSM 19306.</title>
        <authorList>
            <person name="Poehlein A."/>
            <person name="Daniel R."/>
        </authorList>
    </citation>
    <scope>NUCLEOTIDE SEQUENCE [LARGE SCALE GENOMIC DNA]</scope>
    <source>
        <strain evidence="9 10">DSM 19306</strain>
    </source>
</reference>
<comment type="caution">
    <text evidence="9">The sequence shown here is derived from an EMBL/GenBank/DDBJ whole genome shotgun (WGS) entry which is preliminary data.</text>
</comment>
<comment type="subcellular location">
    <subcellularLocation>
        <location evidence="1">Cell membrane</location>
        <topology evidence="1">Lipid-anchor</topology>
    </subcellularLocation>
</comment>
<dbReference type="SUPFAM" id="SSF53822">
    <property type="entry name" value="Periplasmic binding protein-like I"/>
    <property type="match status" value="1"/>
</dbReference>
<evidence type="ECO:0000259" key="8">
    <source>
        <dbReference type="Pfam" id="PF02608"/>
    </source>
</evidence>
<feature type="domain" description="ABC transporter substrate-binding protein PnrA-like" evidence="8">
    <location>
        <begin position="40"/>
        <end position="344"/>
    </location>
</feature>
<dbReference type="OrthoDB" id="9769871at2"/>
<dbReference type="EMBL" id="LTBA01000012">
    <property type="protein sequence ID" value="KYH34667.1"/>
    <property type="molecule type" value="Genomic_DNA"/>
</dbReference>
<dbReference type="PROSITE" id="PS51257">
    <property type="entry name" value="PROKAR_LIPOPROTEIN"/>
    <property type="match status" value="1"/>
</dbReference>
<dbReference type="CDD" id="cd06354">
    <property type="entry name" value="PBP1_PrnA-like"/>
    <property type="match status" value="1"/>
</dbReference>
<evidence type="ECO:0000256" key="5">
    <source>
        <dbReference type="ARBA" id="ARBA00023136"/>
    </source>
</evidence>
<dbReference type="PANTHER" id="PTHR34296">
    <property type="entry name" value="TRANSCRIPTIONAL ACTIVATOR PROTEIN MED"/>
    <property type="match status" value="1"/>
</dbReference>
<evidence type="ECO:0000256" key="6">
    <source>
        <dbReference type="ARBA" id="ARBA00023288"/>
    </source>
</evidence>
<comment type="similarity">
    <text evidence="2">Belongs to the BMP lipoprotein family.</text>
</comment>
<evidence type="ECO:0000256" key="7">
    <source>
        <dbReference type="SAM" id="SignalP"/>
    </source>
</evidence>
<keyword evidence="5" id="KW-0472">Membrane</keyword>
<dbReference type="Gene3D" id="3.40.50.2300">
    <property type="match status" value="2"/>
</dbReference>
<accession>A0A151B4T2</accession>
<feature type="chain" id="PRO_5039367331" evidence="7">
    <location>
        <begin position="24"/>
        <end position="357"/>
    </location>
</feature>
<dbReference type="Proteomes" id="UP000075531">
    <property type="component" value="Unassembled WGS sequence"/>
</dbReference>
<organism evidence="9 10">
    <name type="scientific">Clostridium tepidiprofundi DSM 19306</name>
    <dbReference type="NCBI Taxonomy" id="1121338"/>
    <lineage>
        <taxon>Bacteria</taxon>
        <taxon>Bacillati</taxon>
        <taxon>Bacillota</taxon>
        <taxon>Clostridia</taxon>
        <taxon>Eubacteriales</taxon>
        <taxon>Clostridiaceae</taxon>
        <taxon>Clostridium</taxon>
    </lineage>
</organism>
<protein>
    <submittedName>
        <fullName evidence="9">Membrane lipoprotein TmpC</fullName>
    </submittedName>
</protein>
<dbReference type="GO" id="GO:0005886">
    <property type="term" value="C:plasma membrane"/>
    <property type="evidence" value="ECO:0007669"/>
    <property type="project" value="UniProtKB-SubCell"/>
</dbReference>
<gene>
    <name evidence="9" type="primary">tmpC</name>
    <name evidence="9" type="ORF">CLTEP_13870</name>
</gene>
<dbReference type="STRING" id="1121338.CLTEP_13870"/>
<dbReference type="InterPro" id="IPR003760">
    <property type="entry name" value="PnrA-like"/>
</dbReference>
<dbReference type="AlphaFoldDB" id="A0A151B4T2"/>
<dbReference type="Pfam" id="PF02608">
    <property type="entry name" value="Bmp"/>
    <property type="match status" value="1"/>
</dbReference>
<dbReference type="RefSeq" id="WP_066824490.1">
    <property type="nucleotide sequence ID" value="NZ_LTBA01000012.1"/>
</dbReference>
<dbReference type="PATRIC" id="fig|1121338.3.peg.1422"/>
<dbReference type="InterPro" id="IPR028082">
    <property type="entry name" value="Peripla_BP_I"/>
</dbReference>
<keyword evidence="3" id="KW-1003">Cell membrane</keyword>
<feature type="signal peptide" evidence="7">
    <location>
        <begin position="1"/>
        <end position="23"/>
    </location>
</feature>
<evidence type="ECO:0000256" key="4">
    <source>
        <dbReference type="ARBA" id="ARBA00022729"/>
    </source>
</evidence>
<evidence type="ECO:0000256" key="2">
    <source>
        <dbReference type="ARBA" id="ARBA00008610"/>
    </source>
</evidence>